<keyword evidence="4" id="KW-0496">Mitochondrion</keyword>
<dbReference type="GO" id="GO:0005739">
    <property type="term" value="C:mitochondrion"/>
    <property type="evidence" value="ECO:0007669"/>
    <property type="project" value="UniProtKB-ARBA"/>
</dbReference>
<dbReference type="GO" id="GO:0004519">
    <property type="term" value="F:endonuclease activity"/>
    <property type="evidence" value="ECO:0007669"/>
    <property type="project" value="InterPro"/>
</dbReference>
<dbReference type="PANTHER" id="PTHR36181">
    <property type="entry name" value="INTRON-ENCODED ENDONUCLEASE AI3-RELATED"/>
    <property type="match status" value="1"/>
</dbReference>
<dbReference type="EMBL" id="JX271275">
    <property type="protein sequence ID" value="AFP72247.1"/>
    <property type="molecule type" value="Genomic_DNA"/>
</dbReference>
<dbReference type="Gene3D" id="3.10.28.10">
    <property type="entry name" value="Homing endonucleases"/>
    <property type="match status" value="2"/>
</dbReference>
<organism evidence="4">
    <name type="scientific">Agaricus bisporus var. bisporus (strain H97 / ATCC MYA-4626 / FGSC 10389)</name>
    <name type="common">White button mushroom</name>
    <dbReference type="NCBI Taxonomy" id="936046"/>
    <lineage>
        <taxon>Eukaryota</taxon>
        <taxon>Fungi</taxon>
        <taxon>Dikarya</taxon>
        <taxon>Basidiomycota</taxon>
        <taxon>Agaricomycotina</taxon>
        <taxon>Agaricomycetes</taxon>
        <taxon>Agaricomycetidae</taxon>
        <taxon>Agaricales</taxon>
        <taxon>Agaricineae</taxon>
        <taxon>Agaricaceae</taxon>
        <taxon>Agaricus</taxon>
    </lineage>
</organism>
<feature type="domain" description="Homing endonuclease LAGLIDADG" evidence="3">
    <location>
        <begin position="251"/>
        <end position="352"/>
    </location>
</feature>
<protein>
    <submittedName>
        <fullName evidence="4">I-AbiIII-cob-P</fullName>
    </submittedName>
</protein>
<feature type="transmembrane region" description="Helical" evidence="2">
    <location>
        <begin position="12"/>
        <end position="30"/>
    </location>
</feature>
<feature type="non-terminal residue" evidence="4">
    <location>
        <position position="1"/>
    </location>
</feature>
<dbReference type="SUPFAM" id="SSF55608">
    <property type="entry name" value="Homing endonucleases"/>
    <property type="match status" value="2"/>
</dbReference>
<evidence type="ECO:0000256" key="1">
    <source>
        <dbReference type="ARBA" id="ARBA00002670"/>
    </source>
</evidence>
<feature type="domain" description="Homing endonuclease LAGLIDADG" evidence="3">
    <location>
        <begin position="106"/>
        <end position="197"/>
    </location>
</feature>
<gene>
    <name evidence="4" type="primary">cob</name>
</gene>
<dbReference type="InterPro" id="IPR051289">
    <property type="entry name" value="LAGLIDADG_Endonuclease"/>
</dbReference>
<dbReference type="InterPro" id="IPR027434">
    <property type="entry name" value="Homing_endonucl"/>
</dbReference>
<reference evidence="4" key="1">
    <citation type="journal article" date="2013" name="Fungal Genet. Biol.">
        <title>The 135 kbp mitochondrial genome of Agaricus bisporus is the largest known eukaryotic reservoir of group I introns and plasmid-related sequences.</title>
        <authorList>
            <person name="Ferandon C."/>
            <person name="Xu J."/>
            <person name="Barroso G."/>
        </authorList>
    </citation>
    <scope>NUCLEOTIDE SEQUENCE</scope>
</reference>
<keyword evidence="2" id="KW-1133">Transmembrane helix</keyword>
<proteinExistence type="predicted"/>
<comment type="function">
    <text evidence="1">Mitochondrial DNA endonuclease involved in intron homing.</text>
</comment>
<dbReference type="Pfam" id="PF00961">
    <property type="entry name" value="LAGLIDADG_1"/>
    <property type="match status" value="2"/>
</dbReference>
<dbReference type="AlphaFoldDB" id="S4SNH2"/>
<evidence type="ECO:0000259" key="3">
    <source>
        <dbReference type="Pfam" id="PF00961"/>
    </source>
</evidence>
<dbReference type="PANTHER" id="PTHR36181:SF2">
    <property type="entry name" value="INTRON-ENCODED ENDONUCLEASE AI3-RELATED"/>
    <property type="match status" value="1"/>
</dbReference>
<evidence type="ECO:0000256" key="2">
    <source>
        <dbReference type="SAM" id="Phobius"/>
    </source>
</evidence>
<name>S4SNH2_AGABB</name>
<geneLocation type="mitochondrion" evidence="4"/>
<sequence length="426" mass="49318">QNYKFIISNNLFFSNLTFAKAACYILDFFLSITRKHLPLKGNLILFCYLLVQKSISDIFFEQKIFRPLDNKFRLSDLDSKDMENKNIKNPKKFWELDNEAFLQWFVGFTDSEGTFIIQTKNNSEVNFCFKFTLHVDDSAVLFLIKDILGIGVVTIKGNTCTFAVHSFQLIVEVLLPIFDKYPLITHKQLDYREWRIAVLLKNSEKNASNKKISITAETFIKIVKIKESINSNRTKFDGYKLSYSMISKYWLLGFVEGDGSFHFTNNRAIFSITQKDRQVLDAISIYLKNIPRAPIINGLYVSPHPNSIIGGKNNNTAYQLTISDTDVLFQFIFPFFNNLTFLSRKGVDFKIWSVGLFLIINGYSKIPKGKAILLKLSNNMNSKRYFSNIIDFIDIEEINALFEIEPPFNIFSKKSHFTLAKEYAIK</sequence>
<dbReference type="InterPro" id="IPR004860">
    <property type="entry name" value="LAGLIDADG_dom"/>
</dbReference>
<keyword evidence="2" id="KW-0812">Transmembrane</keyword>
<evidence type="ECO:0000313" key="4">
    <source>
        <dbReference type="EMBL" id="AFP72247.1"/>
    </source>
</evidence>
<accession>S4SNH2</accession>
<keyword evidence="2" id="KW-0472">Membrane</keyword>